<organism evidence="1 2">
    <name type="scientific">Dyella nitratireducens</name>
    <dbReference type="NCBI Taxonomy" id="1849580"/>
    <lineage>
        <taxon>Bacteria</taxon>
        <taxon>Pseudomonadati</taxon>
        <taxon>Pseudomonadota</taxon>
        <taxon>Gammaproteobacteria</taxon>
        <taxon>Lysobacterales</taxon>
        <taxon>Rhodanobacteraceae</taxon>
        <taxon>Dyella</taxon>
    </lineage>
</organism>
<dbReference type="RefSeq" id="WP_188793932.1">
    <property type="nucleotide sequence ID" value="NZ_BMJA01000001.1"/>
</dbReference>
<evidence type="ECO:0000313" key="1">
    <source>
        <dbReference type="EMBL" id="GGA29961.1"/>
    </source>
</evidence>
<protein>
    <submittedName>
        <fullName evidence="1">Uncharacterized protein</fullName>
    </submittedName>
</protein>
<name>A0ABQ1FV99_9GAMM</name>
<sequence length="89" mass="10232">MGWVQHRVLQPLPKFYLPYSGIDSADSVLMHGDRAMRFPSRKAALAFVMEHYRDERTAVNANQAVISIEGQDGMWRSFDTRLLPAREHS</sequence>
<reference evidence="2" key="1">
    <citation type="journal article" date="2019" name="Int. J. Syst. Evol. Microbiol.">
        <title>The Global Catalogue of Microorganisms (GCM) 10K type strain sequencing project: providing services to taxonomists for standard genome sequencing and annotation.</title>
        <authorList>
            <consortium name="The Broad Institute Genomics Platform"/>
            <consortium name="The Broad Institute Genome Sequencing Center for Infectious Disease"/>
            <person name="Wu L."/>
            <person name="Ma J."/>
        </authorList>
    </citation>
    <scope>NUCLEOTIDE SEQUENCE [LARGE SCALE GENOMIC DNA]</scope>
    <source>
        <strain evidence="2">CGMCC 1.15439</strain>
    </source>
</reference>
<dbReference type="Proteomes" id="UP000620046">
    <property type="component" value="Unassembled WGS sequence"/>
</dbReference>
<comment type="caution">
    <text evidence="1">The sequence shown here is derived from an EMBL/GenBank/DDBJ whole genome shotgun (WGS) entry which is preliminary data.</text>
</comment>
<accession>A0ABQ1FV99</accession>
<proteinExistence type="predicted"/>
<evidence type="ECO:0000313" key="2">
    <source>
        <dbReference type="Proteomes" id="UP000620046"/>
    </source>
</evidence>
<gene>
    <name evidence="1" type="ORF">GCM10010981_18670</name>
</gene>
<keyword evidence="2" id="KW-1185">Reference proteome</keyword>
<dbReference type="EMBL" id="BMJA01000001">
    <property type="protein sequence ID" value="GGA29961.1"/>
    <property type="molecule type" value="Genomic_DNA"/>
</dbReference>